<accession>C7Q549</accession>
<dbReference type="PIRSF" id="PIRSF036525">
    <property type="entry name" value="CobF"/>
    <property type="match status" value="1"/>
</dbReference>
<dbReference type="EMBL" id="CP001700">
    <property type="protein sequence ID" value="ACU75818.1"/>
    <property type="molecule type" value="Genomic_DNA"/>
</dbReference>
<dbReference type="Gene3D" id="3.30.950.10">
    <property type="entry name" value="Methyltransferase, Cobalt-precorrin-4 Transmethylase, Domain 2"/>
    <property type="match status" value="1"/>
</dbReference>
<dbReference type="GO" id="GO:0032259">
    <property type="term" value="P:methylation"/>
    <property type="evidence" value="ECO:0007669"/>
    <property type="project" value="UniProtKB-KW"/>
</dbReference>
<keyword evidence="5" id="KW-0949">S-adenosyl-L-methionine</keyword>
<dbReference type="EC" id="2.1.1.152" evidence="7"/>
<evidence type="ECO:0000259" key="6">
    <source>
        <dbReference type="Pfam" id="PF00590"/>
    </source>
</evidence>
<keyword evidence="3 7" id="KW-0489">Methyltransferase</keyword>
<gene>
    <name evidence="7" type="ordered locus">Caci_6988</name>
</gene>
<keyword evidence="2" id="KW-0169">Cobalamin biosynthesis</keyword>
<dbReference type="GO" id="GO:0009236">
    <property type="term" value="P:cobalamin biosynthetic process"/>
    <property type="evidence" value="ECO:0007669"/>
    <property type="project" value="UniProtKB-KW"/>
</dbReference>
<keyword evidence="4 7" id="KW-0808">Transferase</keyword>
<evidence type="ECO:0000256" key="3">
    <source>
        <dbReference type="ARBA" id="ARBA00022603"/>
    </source>
</evidence>
<dbReference type="InterPro" id="IPR012797">
    <property type="entry name" value="CobF"/>
</dbReference>
<organism evidence="7 8">
    <name type="scientific">Catenulispora acidiphila (strain DSM 44928 / JCM 14897 / NBRC 102108 / NRRL B-24433 / ID139908)</name>
    <dbReference type="NCBI Taxonomy" id="479433"/>
    <lineage>
        <taxon>Bacteria</taxon>
        <taxon>Bacillati</taxon>
        <taxon>Actinomycetota</taxon>
        <taxon>Actinomycetes</taxon>
        <taxon>Catenulisporales</taxon>
        <taxon>Catenulisporaceae</taxon>
        <taxon>Catenulispora</taxon>
    </lineage>
</organism>
<dbReference type="CDD" id="cd11643">
    <property type="entry name" value="Precorrin-6A-synthase"/>
    <property type="match status" value="1"/>
</dbReference>
<keyword evidence="8" id="KW-1185">Reference proteome</keyword>
<dbReference type="InterPro" id="IPR000878">
    <property type="entry name" value="4pyrrol_Mease"/>
</dbReference>
<proteinExistence type="predicted"/>
<dbReference type="RefSeq" id="WP_015795546.1">
    <property type="nucleotide sequence ID" value="NC_013131.1"/>
</dbReference>
<dbReference type="InterPro" id="IPR035996">
    <property type="entry name" value="4pyrrol_Methylase_sf"/>
</dbReference>
<dbReference type="Pfam" id="PF00590">
    <property type="entry name" value="TP_methylase"/>
    <property type="match status" value="1"/>
</dbReference>
<dbReference type="PANTHER" id="PTHR43467">
    <property type="entry name" value="COBALT-PRECORRIN-2 C(20)-METHYLTRANSFERASE"/>
    <property type="match status" value="1"/>
</dbReference>
<dbReference type="InParanoid" id="C7Q549"/>
<dbReference type="Gene3D" id="3.40.1010.10">
    <property type="entry name" value="Cobalt-precorrin-4 Transmethylase, Domain 1"/>
    <property type="match status" value="1"/>
</dbReference>
<dbReference type="SUPFAM" id="SSF53790">
    <property type="entry name" value="Tetrapyrrole methylase"/>
    <property type="match status" value="1"/>
</dbReference>
<comment type="pathway">
    <text evidence="1">Cofactor biosynthesis; adenosylcobalamin biosynthesis.</text>
</comment>
<evidence type="ECO:0000256" key="1">
    <source>
        <dbReference type="ARBA" id="ARBA00004953"/>
    </source>
</evidence>
<dbReference type="KEGG" id="cai:Caci_6988"/>
<protein>
    <submittedName>
        <fullName evidence="7">Precorrin-6A synthase (Deacetylating)</fullName>
        <ecNumber evidence="7">2.1.1.152</ecNumber>
    </submittedName>
</protein>
<dbReference type="STRING" id="479433.Caci_6988"/>
<evidence type="ECO:0000256" key="4">
    <source>
        <dbReference type="ARBA" id="ARBA00022679"/>
    </source>
</evidence>
<dbReference type="NCBIfam" id="TIGR02434">
    <property type="entry name" value="CobF"/>
    <property type="match status" value="1"/>
</dbReference>
<dbReference type="Proteomes" id="UP000000851">
    <property type="component" value="Chromosome"/>
</dbReference>
<reference evidence="7 8" key="1">
    <citation type="journal article" date="2009" name="Stand. Genomic Sci.">
        <title>Complete genome sequence of Catenulispora acidiphila type strain (ID 139908).</title>
        <authorList>
            <person name="Copeland A."/>
            <person name="Lapidus A."/>
            <person name="Glavina Del Rio T."/>
            <person name="Nolan M."/>
            <person name="Lucas S."/>
            <person name="Chen F."/>
            <person name="Tice H."/>
            <person name="Cheng J.F."/>
            <person name="Bruce D."/>
            <person name="Goodwin L."/>
            <person name="Pitluck S."/>
            <person name="Mikhailova N."/>
            <person name="Pati A."/>
            <person name="Ivanova N."/>
            <person name="Mavromatis K."/>
            <person name="Chen A."/>
            <person name="Palaniappan K."/>
            <person name="Chain P."/>
            <person name="Land M."/>
            <person name="Hauser L."/>
            <person name="Chang Y.J."/>
            <person name="Jeffries C.D."/>
            <person name="Chertkov O."/>
            <person name="Brettin T."/>
            <person name="Detter J.C."/>
            <person name="Han C."/>
            <person name="Ali Z."/>
            <person name="Tindall B.J."/>
            <person name="Goker M."/>
            <person name="Bristow J."/>
            <person name="Eisen J.A."/>
            <person name="Markowitz V."/>
            <person name="Hugenholtz P."/>
            <person name="Kyrpides N.C."/>
            <person name="Klenk H.P."/>
        </authorList>
    </citation>
    <scope>NUCLEOTIDE SEQUENCE [LARGE SCALE GENOMIC DNA]</scope>
    <source>
        <strain evidence="8">DSM 44928 / JCM 14897 / NBRC 102108 / NRRL B-24433 / ID139908</strain>
    </source>
</reference>
<evidence type="ECO:0000256" key="2">
    <source>
        <dbReference type="ARBA" id="ARBA00022573"/>
    </source>
</evidence>
<dbReference type="InterPro" id="IPR014777">
    <property type="entry name" value="4pyrrole_Mease_sub1"/>
</dbReference>
<dbReference type="GO" id="GO:0043819">
    <property type="term" value="F:precorrin-6A synthase (deacetylating) activity"/>
    <property type="evidence" value="ECO:0007669"/>
    <property type="project" value="UniProtKB-EC"/>
</dbReference>
<evidence type="ECO:0000256" key="5">
    <source>
        <dbReference type="ARBA" id="ARBA00022691"/>
    </source>
</evidence>
<dbReference type="eggNOG" id="COG2243">
    <property type="taxonomic scope" value="Bacteria"/>
</dbReference>
<dbReference type="InterPro" id="IPR014776">
    <property type="entry name" value="4pyrrole_Mease_sub2"/>
</dbReference>
<name>C7Q549_CATAD</name>
<evidence type="ECO:0000313" key="8">
    <source>
        <dbReference type="Proteomes" id="UP000000851"/>
    </source>
</evidence>
<dbReference type="HOGENOM" id="CLU_098653_0_0_11"/>
<feature type="domain" description="Tetrapyrrole methylase" evidence="6">
    <location>
        <begin position="4"/>
        <end position="223"/>
    </location>
</feature>
<evidence type="ECO:0000313" key="7">
    <source>
        <dbReference type="EMBL" id="ACU75818.1"/>
    </source>
</evidence>
<sequence length="261" mass="28859">MREILVIGLGAGDPEYVTVQAVNALNATDVFFVVDKGEEKSGLLALRQEICDRYITGDDYRMVTIPEPPRDRAAEAYTGAVDDWHVRRAELFEAAILEHLPENGRGAFLVWGDPALYDSTLRVIDHILARGAVQFTHRVIPGITSVQALAAQHRLPLNRIGEPVHITTGRRLAAGLPEGLESAVVMLDPNLACAALDDPDLHLYWGAYLGTPDEVLRSGPLLEIVEEVVALKQELRRRHGWIMDTYLVRREQTVSRAGSQG</sequence>
<dbReference type="PANTHER" id="PTHR43467:SF1">
    <property type="entry name" value="PRECORRIN-6A SYNTHASE [DEACETYLATING]"/>
    <property type="match status" value="1"/>
</dbReference>
<dbReference type="AlphaFoldDB" id="C7Q549"/>
<dbReference type="OrthoDB" id="9787471at2"/>